<organism evidence="3 4">
    <name type="scientific">Blastococcus xanthinilyticus</name>
    <dbReference type="NCBI Taxonomy" id="1564164"/>
    <lineage>
        <taxon>Bacteria</taxon>
        <taxon>Bacillati</taxon>
        <taxon>Actinomycetota</taxon>
        <taxon>Actinomycetes</taxon>
        <taxon>Geodermatophilales</taxon>
        <taxon>Geodermatophilaceae</taxon>
        <taxon>Blastococcus</taxon>
    </lineage>
</organism>
<keyword evidence="2" id="KW-1133">Transmembrane helix</keyword>
<feature type="transmembrane region" description="Helical" evidence="2">
    <location>
        <begin position="72"/>
        <end position="93"/>
    </location>
</feature>
<name>A0A5S5D3U1_9ACTN</name>
<evidence type="ECO:0000256" key="1">
    <source>
        <dbReference type="SAM" id="MobiDB-lite"/>
    </source>
</evidence>
<gene>
    <name evidence="3" type="ORF">BD833_101415</name>
</gene>
<dbReference type="RefSeq" id="WP_166531439.1">
    <property type="nucleotide sequence ID" value="NZ_VNHW01000001.1"/>
</dbReference>
<accession>A0A5S5D3U1</accession>
<reference evidence="3 4" key="1">
    <citation type="submission" date="2019-07" db="EMBL/GenBank/DDBJ databases">
        <title>Genomic Encyclopedia of Archaeal and Bacterial Type Strains, Phase II (KMG-II): from individual species to whole genera.</title>
        <authorList>
            <person name="Goeker M."/>
        </authorList>
    </citation>
    <scope>NUCLEOTIDE SEQUENCE [LARGE SCALE GENOMIC DNA]</scope>
    <source>
        <strain evidence="3 4">DSM 46842</strain>
    </source>
</reference>
<dbReference type="EMBL" id="VNHW01000001">
    <property type="protein sequence ID" value="TYP90697.1"/>
    <property type="molecule type" value="Genomic_DNA"/>
</dbReference>
<keyword evidence="4" id="KW-1185">Reference proteome</keyword>
<evidence type="ECO:0000256" key="2">
    <source>
        <dbReference type="SAM" id="Phobius"/>
    </source>
</evidence>
<evidence type="ECO:0000313" key="4">
    <source>
        <dbReference type="Proteomes" id="UP000322499"/>
    </source>
</evidence>
<comment type="caution">
    <text evidence="3">The sequence shown here is derived from an EMBL/GenBank/DDBJ whole genome shotgun (WGS) entry which is preliminary data.</text>
</comment>
<dbReference type="Proteomes" id="UP000322499">
    <property type="component" value="Unassembled WGS sequence"/>
</dbReference>
<proteinExistence type="predicted"/>
<evidence type="ECO:0000313" key="3">
    <source>
        <dbReference type="EMBL" id="TYP90697.1"/>
    </source>
</evidence>
<sequence length="143" mass="14210">MSARSDDRAQRSARLLAAAGLVGGLVLSTRPAAVTAAVAPEYPSARLWVARLLGARLVVQHAVVLVSPGPGALRAVAVVDGLHAASMLPVLLLPRYRRAALVSGAAAAASALAAGRLAGQVPAGSDPVGSGPVGSEPTGSERR</sequence>
<keyword evidence="2" id="KW-0472">Membrane</keyword>
<feature type="region of interest" description="Disordered" evidence="1">
    <location>
        <begin position="120"/>
        <end position="143"/>
    </location>
</feature>
<protein>
    <submittedName>
        <fullName evidence="3">Uncharacterized protein</fullName>
    </submittedName>
</protein>
<keyword evidence="2" id="KW-0812">Transmembrane</keyword>
<dbReference type="AlphaFoldDB" id="A0A5S5D3U1"/>